<dbReference type="Proteomes" id="UP001163321">
    <property type="component" value="Chromosome 10"/>
</dbReference>
<comment type="caution">
    <text evidence="1">The sequence shown here is derived from an EMBL/GenBank/DDBJ whole genome shotgun (WGS) entry which is preliminary data.</text>
</comment>
<gene>
    <name evidence="1" type="ORF">PsorP6_016019</name>
</gene>
<proteinExistence type="predicted"/>
<sequence length="103" mass="11774">MHQSDGMRRMSFCYSERKQKGKLKLCNKMTTIPIPYSDNVFVRCNYVMQVKDLGKGEKAPSPRIATLGSFDIEKSSQRVAIKEAHMKSIDWRRNDREGSGSGE</sequence>
<evidence type="ECO:0000313" key="1">
    <source>
        <dbReference type="EMBL" id="KAI9920433.1"/>
    </source>
</evidence>
<protein>
    <submittedName>
        <fullName evidence="1">Uncharacterized protein</fullName>
    </submittedName>
</protein>
<evidence type="ECO:0000313" key="2">
    <source>
        <dbReference type="Proteomes" id="UP001163321"/>
    </source>
</evidence>
<dbReference type="EMBL" id="CM047589">
    <property type="protein sequence ID" value="KAI9920433.1"/>
    <property type="molecule type" value="Genomic_DNA"/>
</dbReference>
<reference evidence="1 2" key="1">
    <citation type="journal article" date="2022" name="bioRxiv">
        <title>The genome of the oomycete Peronosclerospora sorghi, a cosmopolitan pathogen of maize and sorghum, is inflated with dispersed pseudogenes.</title>
        <authorList>
            <person name="Fletcher K."/>
            <person name="Martin F."/>
            <person name="Isakeit T."/>
            <person name="Cavanaugh K."/>
            <person name="Magill C."/>
            <person name="Michelmore R."/>
        </authorList>
    </citation>
    <scope>NUCLEOTIDE SEQUENCE [LARGE SCALE GENOMIC DNA]</scope>
    <source>
        <strain evidence="1">P6</strain>
    </source>
</reference>
<name>A0ACC0WRA6_9STRA</name>
<accession>A0ACC0WRA6</accession>
<keyword evidence="2" id="KW-1185">Reference proteome</keyword>
<organism evidence="1 2">
    <name type="scientific">Peronosclerospora sorghi</name>
    <dbReference type="NCBI Taxonomy" id="230839"/>
    <lineage>
        <taxon>Eukaryota</taxon>
        <taxon>Sar</taxon>
        <taxon>Stramenopiles</taxon>
        <taxon>Oomycota</taxon>
        <taxon>Peronosporomycetes</taxon>
        <taxon>Peronosporales</taxon>
        <taxon>Peronosporaceae</taxon>
        <taxon>Peronosclerospora</taxon>
    </lineage>
</organism>